<evidence type="ECO:0000256" key="1">
    <source>
        <dbReference type="ARBA" id="ARBA00004191"/>
    </source>
</evidence>
<dbReference type="InterPro" id="IPR001338">
    <property type="entry name" value="Class_I_Hydrophobin"/>
</dbReference>
<protein>
    <recommendedName>
        <fullName evidence="6">Hydrophobin</fullName>
    </recommendedName>
</protein>
<evidence type="ECO:0000313" key="7">
    <source>
        <dbReference type="EMBL" id="RXW17016.1"/>
    </source>
</evidence>
<organism evidence="7 8">
    <name type="scientific">Candolleomyces aberdarensis</name>
    <dbReference type="NCBI Taxonomy" id="2316362"/>
    <lineage>
        <taxon>Eukaryota</taxon>
        <taxon>Fungi</taxon>
        <taxon>Dikarya</taxon>
        <taxon>Basidiomycota</taxon>
        <taxon>Agaricomycotina</taxon>
        <taxon>Agaricomycetes</taxon>
        <taxon>Agaricomycetidae</taxon>
        <taxon>Agaricales</taxon>
        <taxon>Agaricineae</taxon>
        <taxon>Psathyrellaceae</taxon>
        <taxon>Candolleomyces</taxon>
    </lineage>
</organism>
<comment type="caution">
    <text evidence="7">The sequence shown here is derived from an EMBL/GenBank/DDBJ whole genome shotgun (WGS) entry which is preliminary data.</text>
</comment>
<keyword evidence="4 6" id="KW-0964">Secreted</keyword>
<dbReference type="Proteomes" id="UP000290288">
    <property type="component" value="Unassembled WGS sequence"/>
</dbReference>
<evidence type="ECO:0000256" key="2">
    <source>
        <dbReference type="ARBA" id="ARBA00010446"/>
    </source>
</evidence>
<feature type="chain" id="PRO_5020952928" description="Hydrophobin" evidence="6">
    <location>
        <begin position="21"/>
        <end position="116"/>
    </location>
</feature>
<evidence type="ECO:0000256" key="6">
    <source>
        <dbReference type="RuleBase" id="RU365009"/>
    </source>
</evidence>
<evidence type="ECO:0000256" key="4">
    <source>
        <dbReference type="ARBA" id="ARBA00022525"/>
    </source>
</evidence>
<dbReference type="STRING" id="2316362.A0A4Q2DDR9"/>
<comment type="similarity">
    <text evidence="2 6">Belongs to the fungal hydrophobin family.</text>
</comment>
<keyword evidence="3 6" id="KW-0134">Cell wall</keyword>
<keyword evidence="8" id="KW-1185">Reference proteome</keyword>
<sequence>MIARVFAVLAASSVFLAATAAPAPGGNDVSQCNSGYVACCNSVQEANSVDKKTSILLSLVGVDVGSLTGLVASECSPINVLALGSGASCSSQQVCCQGNHFNGLVNVGCSPINLSL</sequence>
<dbReference type="GO" id="GO:0005199">
    <property type="term" value="F:structural constituent of cell wall"/>
    <property type="evidence" value="ECO:0007669"/>
    <property type="project" value="InterPro"/>
</dbReference>
<keyword evidence="5 6" id="KW-1015">Disulfide bond</keyword>
<dbReference type="EMBL" id="SDEE01000378">
    <property type="protein sequence ID" value="RXW17016.1"/>
    <property type="molecule type" value="Genomic_DNA"/>
</dbReference>
<gene>
    <name evidence="7" type="ORF">EST38_g8828</name>
</gene>
<dbReference type="AlphaFoldDB" id="A0A4Q2DDR9"/>
<dbReference type="OrthoDB" id="4225815at2759"/>
<dbReference type="CDD" id="cd23507">
    <property type="entry name" value="hydrophobin_I"/>
    <property type="match status" value="1"/>
</dbReference>
<dbReference type="SMART" id="SM00075">
    <property type="entry name" value="HYDRO"/>
    <property type="match status" value="1"/>
</dbReference>
<comment type="subcellular location">
    <subcellularLocation>
        <location evidence="1 6">Secreted</location>
        <location evidence="1 6">Cell wall</location>
    </subcellularLocation>
</comment>
<keyword evidence="6" id="KW-0732">Signal</keyword>
<evidence type="ECO:0000256" key="5">
    <source>
        <dbReference type="ARBA" id="ARBA00023157"/>
    </source>
</evidence>
<dbReference type="GO" id="GO:0009277">
    <property type="term" value="C:fungal-type cell wall"/>
    <property type="evidence" value="ECO:0007669"/>
    <property type="project" value="InterPro"/>
</dbReference>
<name>A0A4Q2DDR9_9AGAR</name>
<evidence type="ECO:0000313" key="8">
    <source>
        <dbReference type="Proteomes" id="UP000290288"/>
    </source>
</evidence>
<accession>A0A4Q2DDR9</accession>
<proteinExistence type="inferred from homology"/>
<evidence type="ECO:0000256" key="3">
    <source>
        <dbReference type="ARBA" id="ARBA00022512"/>
    </source>
</evidence>
<feature type="signal peptide" evidence="6">
    <location>
        <begin position="1"/>
        <end position="20"/>
    </location>
</feature>
<dbReference type="Pfam" id="PF01185">
    <property type="entry name" value="Hydrophobin"/>
    <property type="match status" value="1"/>
</dbReference>
<reference evidence="7 8" key="1">
    <citation type="submission" date="2019-01" db="EMBL/GenBank/DDBJ databases">
        <title>Draft genome sequence of Psathyrella aberdarensis IHI B618.</title>
        <authorList>
            <person name="Buettner E."/>
            <person name="Kellner H."/>
        </authorList>
    </citation>
    <scope>NUCLEOTIDE SEQUENCE [LARGE SCALE GENOMIC DNA]</scope>
    <source>
        <strain evidence="7 8">IHI B618</strain>
    </source>
</reference>